<gene>
    <name evidence="3" type="ORF">C2857_004161</name>
</gene>
<feature type="compositionally biased region" description="Polar residues" evidence="1">
    <location>
        <begin position="570"/>
        <end position="579"/>
    </location>
</feature>
<keyword evidence="4" id="KW-1185">Reference proteome</keyword>
<accession>A0A7S9KPD6</accession>
<feature type="compositionally biased region" description="Basic residues" evidence="1">
    <location>
        <begin position="318"/>
        <end position="334"/>
    </location>
</feature>
<reference evidence="3 4" key="1">
    <citation type="journal article" date="2018" name="PLoS Genet.">
        <title>Repeat elements organise 3D genome structure and mediate transcription in the filamentous fungus Epichloe festucae.</title>
        <authorList>
            <person name="Winter D.J."/>
            <person name="Ganley A.R.D."/>
            <person name="Young C.A."/>
            <person name="Liachko I."/>
            <person name="Schardl C.L."/>
            <person name="Dupont P.Y."/>
            <person name="Berry D."/>
            <person name="Ram A."/>
            <person name="Scott B."/>
            <person name="Cox M.P."/>
        </authorList>
    </citation>
    <scope>NUCLEOTIDE SEQUENCE [LARGE SCALE GENOMIC DNA]</scope>
    <source>
        <strain evidence="3 4">Fl1</strain>
    </source>
</reference>
<feature type="compositionally biased region" description="Low complexity" evidence="1">
    <location>
        <begin position="600"/>
        <end position="613"/>
    </location>
</feature>
<dbReference type="Proteomes" id="UP000594364">
    <property type="component" value="Chromosome 2"/>
</dbReference>
<feature type="compositionally biased region" description="Low complexity" evidence="1">
    <location>
        <begin position="801"/>
        <end position="813"/>
    </location>
</feature>
<name>A0A7S9KPD6_EPIFF</name>
<organism evidence="3 4">
    <name type="scientific">Epichloe festucae (strain Fl1)</name>
    <dbReference type="NCBI Taxonomy" id="877507"/>
    <lineage>
        <taxon>Eukaryota</taxon>
        <taxon>Fungi</taxon>
        <taxon>Dikarya</taxon>
        <taxon>Ascomycota</taxon>
        <taxon>Pezizomycotina</taxon>
        <taxon>Sordariomycetes</taxon>
        <taxon>Hypocreomycetidae</taxon>
        <taxon>Hypocreales</taxon>
        <taxon>Clavicipitaceae</taxon>
        <taxon>Epichloe</taxon>
    </lineage>
</organism>
<keyword evidence="2" id="KW-0812">Transmembrane</keyword>
<feature type="compositionally biased region" description="Polar residues" evidence="1">
    <location>
        <begin position="422"/>
        <end position="433"/>
    </location>
</feature>
<keyword evidence="2" id="KW-0472">Membrane</keyword>
<dbReference type="EMBL" id="CP031386">
    <property type="protein sequence ID" value="QPG96430.1"/>
    <property type="molecule type" value="Genomic_DNA"/>
</dbReference>
<feature type="region of interest" description="Disordered" evidence="1">
    <location>
        <begin position="537"/>
        <end position="556"/>
    </location>
</feature>
<feature type="compositionally biased region" description="Basic and acidic residues" evidence="1">
    <location>
        <begin position="580"/>
        <end position="596"/>
    </location>
</feature>
<keyword evidence="2" id="KW-1133">Transmembrane helix</keyword>
<protein>
    <submittedName>
        <fullName evidence="3">Uncharacterized protein</fullName>
    </submittedName>
</protein>
<evidence type="ECO:0000256" key="1">
    <source>
        <dbReference type="SAM" id="MobiDB-lite"/>
    </source>
</evidence>
<feature type="region of interest" description="Disordered" evidence="1">
    <location>
        <begin position="700"/>
        <end position="719"/>
    </location>
</feature>
<evidence type="ECO:0000313" key="3">
    <source>
        <dbReference type="EMBL" id="QPG96430.1"/>
    </source>
</evidence>
<dbReference type="AlphaFoldDB" id="A0A7S9KPD6"/>
<proteinExistence type="predicted"/>
<feature type="region of interest" description="Disordered" evidence="1">
    <location>
        <begin position="372"/>
        <end position="467"/>
    </location>
</feature>
<feature type="compositionally biased region" description="Low complexity" evidence="1">
    <location>
        <begin position="442"/>
        <end position="453"/>
    </location>
</feature>
<dbReference type="OrthoDB" id="4760011at2759"/>
<evidence type="ECO:0000313" key="4">
    <source>
        <dbReference type="Proteomes" id="UP000594364"/>
    </source>
</evidence>
<feature type="region of interest" description="Disordered" evidence="1">
    <location>
        <begin position="921"/>
        <end position="943"/>
    </location>
</feature>
<sequence length="943" mass="103639">METSGNVRRGGEAGGLSLGALLAIALCGGVFLFTSIGLLMAWVIKNRQKKSSARVYTIPDEYSQTRLTKRPLLMTESAVSGFSSRFSTSRLSLTLPPIVPLPPMPSYSNFSFFRTPSKKRKRAERRSWVRGDDFHGPQVNRDAKGGWFSKDSWFGQSPTVPNLDAVEQGGGEYEKTAKQVHVRPEQLQLPYYEEYRKKQQQSYGHAYNGHQKQHSEQQQPKPQHRPELRVQKRREGNTIQSSQTTPNFGSQNDVPRGRQSAVRAPAQAHVRPSITMTELGLRDILRSTDQRLREGASRSPVKNTPHGSPTRGSPAKTPRGRRSSSTRGTGRRQSRGTPSPHKGGHLSTSSTQDSITSIGSAANSLIAEATQQLELPGGMASPSRLRGREWEPQGNQILPPSGPGLESPLHTPSHSPERGLQRSPQHNLEQQRSPNRRRSIDSDQSSSLSTLYSVGEPENEEEEIQRQYHIQQEEYRRMELEKRFEAGRDDPFVETIPAQPYMHKSKEQPAGPRPLRHVKSMSPSHLATQKNESPIINQPLRPISANPKGGLVGRGVDLRMEPPRRMVLQLQPSHQMQQSDHVRPKGEQQAERKDMDMAQSTSESSFTSASVHSQDSDATTLPACETPKAEWVAGSDRSRSPTASPLTPTRKEEKPIDMSSSPFGEEELLSMLLSNEAANRRALPQPPRATATALDGSIMPIATGLSPRPSVRGTNRSARDAPALSMTIGELRRMNSVVSSYSAASMASTVVAERDADSPTLPAIFGGNVVPPRHVPKPSAIGSRHYLNIGKAGSAKKRKSMTSLRKTSSSASSRNKRPQSNGLLRPSSSVKERGKENQGLGIINQGAAQEGPPRSRQVRQTPIRSSPKDTSMCKTKFASPAGSPSTRKGGRAKQGPVAALVAQERRAGCRDSVESLGLYDKDGFLMPSPDREAREMRKKGRRM</sequence>
<feature type="compositionally biased region" description="Polar residues" evidence="1">
    <location>
        <begin position="237"/>
        <end position="253"/>
    </location>
</feature>
<feature type="compositionally biased region" description="Polar residues" evidence="1">
    <location>
        <begin position="858"/>
        <end position="873"/>
    </location>
</feature>
<feature type="region of interest" description="Disordered" evidence="1">
    <location>
        <begin position="198"/>
        <end position="275"/>
    </location>
</feature>
<feature type="compositionally biased region" description="Polar residues" evidence="1">
    <location>
        <begin position="300"/>
        <end position="311"/>
    </location>
</feature>
<feature type="region of interest" description="Disordered" evidence="1">
    <location>
        <begin position="773"/>
        <end position="896"/>
    </location>
</feature>
<feature type="compositionally biased region" description="Basic and acidic residues" evidence="1">
    <location>
        <begin position="224"/>
        <end position="236"/>
    </location>
</feature>
<feature type="region of interest" description="Disordered" evidence="1">
    <location>
        <begin position="570"/>
        <end position="662"/>
    </location>
</feature>
<feature type="region of interest" description="Disordered" evidence="1">
    <location>
        <begin position="292"/>
        <end position="355"/>
    </location>
</feature>
<feature type="transmembrane region" description="Helical" evidence="2">
    <location>
        <begin position="20"/>
        <end position="44"/>
    </location>
</feature>
<feature type="compositionally biased region" description="Basic and acidic residues" evidence="1">
    <location>
        <begin position="921"/>
        <end position="935"/>
    </location>
</feature>
<evidence type="ECO:0000256" key="2">
    <source>
        <dbReference type="SAM" id="Phobius"/>
    </source>
</evidence>